<evidence type="ECO:0000313" key="2">
    <source>
        <dbReference type="Proteomes" id="UP000837857"/>
    </source>
</evidence>
<evidence type="ECO:0000313" key="1">
    <source>
        <dbReference type="EMBL" id="CAH2066462.1"/>
    </source>
</evidence>
<dbReference type="EMBL" id="OW152816">
    <property type="protein sequence ID" value="CAH2066462.1"/>
    <property type="molecule type" value="Genomic_DNA"/>
</dbReference>
<reference evidence="1" key="1">
    <citation type="submission" date="2022-03" db="EMBL/GenBank/DDBJ databases">
        <authorList>
            <person name="Martin H S."/>
        </authorList>
    </citation>
    <scope>NUCLEOTIDE SEQUENCE</scope>
</reference>
<gene>
    <name evidence="1" type="ORF">IPOD504_LOCUS13440</name>
</gene>
<name>A0ABN8IVQ7_9NEOP</name>
<feature type="non-terminal residue" evidence="1">
    <location>
        <position position="149"/>
    </location>
</feature>
<organism evidence="1 2">
    <name type="scientific">Iphiclides podalirius</name>
    <name type="common">scarce swallowtail</name>
    <dbReference type="NCBI Taxonomy" id="110791"/>
    <lineage>
        <taxon>Eukaryota</taxon>
        <taxon>Metazoa</taxon>
        <taxon>Ecdysozoa</taxon>
        <taxon>Arthropoda</taxon>
        <taxon>Hexapoda</taxon>
        <taxon>Insecta</taxon>
        <taxon>Pterygota</taxon>
        <taxon>Neoptera</taxon>
        <taxon>Endopterygota</taxon>
        <taxon>Lepidoptera</taxon>
        <taxon>Glossata</taxon>
        <taxon>Ditrysia</taxon>
        <taxon>Papilionoidea</taxon>
        <taxon>Papilionidae</taxon>
        <taxon>Papilioninae</taxon>
        <taxon>Iphiclides</taxon>
    </lineage>
</organism>
<accession>A0ABN8IVQ7</accession>
<protein>
    <submittedName>
        <fullName evidence="1">Uncharacterized protein</fullName>
    </submittedName>
</protein>
<proteinExistence type="predicted"/>
<keyword evidence="2" id="KW-1185">Reference proteome</keyword>
<dbReference type="Proteomes" id="UP000837857">
    <property type="component" value="Chromosome 4"/>
</dbReference>
<sequence>MSHNNGEWSAGPPHRTIRALNAASPMIPRGRNWMSSANIEFHLCRNEFTACYSITTIAFALALRASYLDDGGLSACGAIMRRAVCGCQAAAAENLAGSDRRRGRGLCILSDINRCAVGRARVQVVYAPQKPRGFARLPNAGVSSVQSGF</sequence>